<dbReference type="InterPro" id="IPR015867">
    <property type="entry name" value="N-reg_PII/ATP_PRibTrfase_C"/>
</dbReference>
<accession>G8PBQ3</accession>
<organism evidence="1 2">
    <name type="scientific">Pediococcus claussenii (strain ATCC BAA-344 / DSM 14800 / JCM 18046 / KCTC 3811 / LMG 21948 / P06)</name>
    <dbReference type="NCBI Taxonomy" id="701521"/>
    <lineage>
        <taxon>Bacteria</taxon>
        <taxon>Bacillati</taxon>
        <taxon>Bacillota</taxon>
        <taxon>Bacilli</taxon>
        <taxon>Lactobacillales</taxon>
        <taxon>Lactobacillaceae</taxon>
        <taxon>Pediococcus</taxon>
    </lineage>
</organism>
<dbReference type="EMBL" id="CP003137">
    <property type="protein sequence ID" value="AEV94802.1"/>
    <property type="molecule type" value="Genomic_DNA"/>
</dbReference>
<proteinExistence type="predicted"/>
<sequence>MATKLIIAIVQDKDSNRLSDIFVDNNIRATKLSTTGGFLQSGNTTFMIGIEEERVDDALALIKDASHARDEFMTPPVNMDVSMEGTTAFPVKVQVGGATVFVLPVDKFTHF</sequence>
<dbReference type="HOGENOM" id="CLU_143974_1_0_9"/>
<dbReference type="Pfam" id="PF06153">
    <property type="entry name" value="CdAMP_rec"/>
    <property type="match status" value="1"/>
</dbReference>
<dbReference type="InterPro" id="IPR010375">
    <property type="entry name" value="CdAMP_rec"/>
</dbReference>
<dbReference type="PATRIC" id="fig|701521.8.peg.478"/>
<dbReference type="PANTHER" id="PTHR38456:SF1">
    <property type="entry name" value="CYCLIC DI-AMP RECEPTOR A"/>
    <property type="match status" value="1"/>
</dbReference>
<evidence type="ECO:0000313" key="1">
    <source>
        <dbReference type="EMBL" id="AEV94802.1"/>
    </source>
</evidence>
<name>G8PBQ3_PEDCP</name>
<reference evidence="1 2" key="1">
    <citation type="journal article" date="2012" name="J. Bacteriol.">
        <title>Complete Genome Sequence of the Beer Spoilage Organism Pediococcus claussenii ATCC BAA-344T.</title>
        <authorList>
            <person name="Pittet V."/>
            <person name="Abegunde T."/>
            <person name="Marfleet T."/>
            <person name="Haakensen M."/>
            <person name="Morrow K."/>
            <person name="Jayaprakash T."/>
            <person name="Schroeder K."/>
            <person name="Trost B."/>
            <person name="Byrns S."/>
            <person name="Bergsveinson J."/>
            <person name="Kusalik A."/>
            <person name="Ziola B."/>
        </authorList>
    </citation>
    <scope>NUCLEOTIDE SEQUENCE [LARGE SCALE GENOMIC DNA]</scope>
    <source>
        <strain evidence="1 2">ATCC BAA-344</strain>
    </source>
</reference>
<keyword evidence="2" id="KW-1185">Reference proteome</keyword>
<dbReference type="InterPro" id="IPR011322">
    <property type="entry name" value="N-reg_PII-like_a/b"/>
</dbReference>
<evidence type="ECO:0008006" key="3">
    <source>
        <dbReference type="Google" id="ProtNLM"/>
    </source>
</evidence>
<dbReference type="RefSeq" id="WP_014214999.1">
    <property type="nucleotide sequence ID" value="NC_016605.1"/>
</dbReference>
<dbReference type="SUPFAM" id="SSF54913">
    <property type="entry name" value="GlnB-like"/>
    <property type="match status" value="1"/>
</dbReference>
<dbReference type="AlphaFoldDB" id="G8PBQ3"/>
<gene>
    <name evidence="1" type="ordered locus">PECL_500</name>
</gene>
<evidence type="ECO:0000313" key="2">
    <source>
        <dbReference type="Proteomes" id="UP000005444"/>
    </source>
</evidence>
<dbReference type="Proteomes" id="UP000005444">
    <property type="component" value="Chromosome"/>
</dbReference>
<dbReference type="PANTHER" id="PTHR38456">
    <property type="entry name" value="CYCLIC DI-AMP RECEPTOR A"/>
    <property type="match status" value="1"/>
</dbReference>
<dbReference type="STRING" id="701521.PECL_500"/>
<dbReference type="Gene3D" id="3.30.70.120">
    <property type="match status" value="1"/>
</dbReference>
<dbReference type="eggNOG" id="COG3870">
    <property type="taxonomic scope" value="Bacteria"/>
</dbReference>
<dbReference type="KEGG" id="pce:PECL_500"/>
<protein>
    <recommendedName>
        <fullName evidence="3">Protein from nitrogen regulatory protein P-II (GLNB) family</fullName>
    </recommendedName>
</protein>